<protein>
    <submittedName>
        <fullName evidence="1">Uncharacterized protein</fullName>
    </submittedName>
</protein>
<dbReference type="EMBL" id="HACA01001207">
    <property type="protein sequence ID" value="CDW18568.1"/>
    <property type="molecule type" value="Transcribed_RNA"/>
</dbReference>
<accession>A0A0K2SXR7</accession>
<organism evidence="1">
    <name type="scientific">Lepeophtheirus salmonis</name>
    <name type="common">Salmon louse</name>
    <name type="synonym">Caligus salmonis</name>
    <dbReference type="NCBI Taxonomy" id="72036"/>
    <lineage>
        <taxon>Eukaryota</taxon>
        <taxon>Metazoa</taxon>
        <taxon>Ecdysozoa</taxon>
        <taxon>Arthropoda</taxon>
        <taxon>Crustacea</taxon>
        <taxon>Multicrustacea</taxon>
        <taxon>Hexanauplia</taxon>
        <taxon>Copepoda</taxon>
        <taxon>Siphonostomatoida</taxon>
        <taxon>Caligidae</taxon>
        <taxon>Lepeophtheirus</taxon>
    </lineage>
</organism>
<proteinExistence type="predicted"/>
<dbReference type="AlphaFoldDB" id="A0A0K2SXR7"/>
<sequence length="68" mass="7363">MNTGDPPVQETGILSNAAPSSICRLSRTIGPSRGENITFSTGTHSPNTWVNKIVETLVNRIFWGLNAH</sequence>
<evidence type="ECO:0000313" key="1">
    <source>
        <dbReference type="EMBL" id="CDW18568.1"/>
    </source>
</evidence>
<name>A0A0K2SXR7_LEPSM</name>
<reference evidence="1" key="1">
    <citation type="submission" date="2014-05" db="EMBL/GenBank/DDBJ databases">
        <authorList>
            <person name="Chronopoulou M."/>
        </authorList>
    </citation>
    <scope>NUCLEOTIDE SEQUENCE</scope>
    <source>
        <tissue evidence="1">Whole organism</tissue>
    </source>
</reference>